<protein>
    <submittedName>
        <fullName evidence="1">Uncharacterized protein</fullName>
    </submittedName>
</protein>
<keyword evidence="2" id="KW-1185">Reference proteome</keyword>
<name>A0A9D4MWB8_DREPO</name>
<proteinExistence type="predicted"/>
<reference evidence="1" key="2">
    <citation type="submission" date="2020-11" db="EMBL/GenBank/DDBJ databases">
        <authorList>
            <person name="McCartney M.A."/>
            <person name="Auch B."/>
            <person name="Kono T."/>
            <person name="Mallez S."/>
            <person name="Becker A."/>
            <person name="Gohl D.M."/>
            <person name="Silverstein K.A.T."/>
            <person name="Koren S."/>
            <person name="Bechman K.B."/>
            <person name="Herman A."/>
            <person name="Abrahante J.E."/>
            <person name="Garbe J."/>
        </authorList>
    </citation>
    <scope>NUCLEOTIDE SEQUENCE</scope>
    <source>
        <strain evidence="1">Duluth1</strain>
        <tissue evidence="1">Whole animal</tissue>
    </source>
</reference>
<gene>
    <name evidence="1" type="ORF">DPMN_006926</name>
</gene>
<reference evidence="1" key="1">
    <citation type="journal article" date="2019" name="bioRxiv">
        <title>The Genome of the Zebra Mussel, Dreissena polymorpha: A Resource for Invasive Species Research.</title>
        <authorList>
            <person name="McCartney M.A."/>
            <person name="Auch B."/>
            <person name="Kono T."/>
            <person name="Mallez S."/>
            <person name="Zhang Y."/>
            <person name="Obille A."/>
            <person name="Becker A."/>
            <person name="Abrahante J.E."/>
            <person name="Garbe J."/>
            <person name="Badalamenti J.P."/>
            <person name="Herman A."/>
            <person name="Mangelson H."/>
            <person name="Liachko I."/>
            <person name="Sullivan S."/>
            <person name="Sone E.D."/>
            <person name="Koren S."/>
            <person name="Silverstein K.A.T."/>
            <person name="Beckman K.B."/>
            <person name="Gohl D.M."/>
        </authorList>
    </citation>
    <scope>NUCLEOTIDE SEQUENCE</scope>
    <source>
        <strain evidence="1">Duluth1</strain>
        <tissue evidence="1">Whole animal</tissue>
    </source>
</reference>
<sequence>MSTEELRNMTEEVIKACEENDVKIVATASDGQWRQYGVRDNWKQPLTLHQLHCDHWSSVTCK</sequence>
<dbReference type="EMBL" id="JAIWYP010000001">
    <property type="protein sequence ID" value="KAH3882979.1"/>
    <property type="molecule type" value="Genomic_DNA"/>
</dbReference>
<dbReference type="AlphaFoldDB" id="A0A9D4MWB8"/>
<accession>A0A9D4MWB8</accession>
<dbReference type="Proteomes" id="UP000828390">
    <property type="component" value="Unassembled WGS sequence"/>
</dbReference>
<organism evidence="1 2">
    <name type="scientific">Dreissena polymorpha</name>
    <name type="common">Zebra mussel</name>
    <name type="synonym">Mytilus polymorpha</name>
    <dbReference type="NCBI Taxonomy" id="45954"/>
    <lineage>
        <taxon>Eukaryota</taxon>
        <taxon>Metazoa</taxon>
        <taxon>Spiralia</taxon>
        <taxon>Lophotrochozoa</taxon>
        <taxon>Mollusca</taxon>
        <taxon>Bivalvia</taxon>
        <taxon>Autobranchia</taxon>
        <taxon>Heteroconchia</taxon>
        <taxon>Euheterodonta</taxon>
        <taxon>Imparidentia</taxon>
        <taxon>Neoheterodontei</taxon>
        <taxon>Myida</taxon>
        <taxon>Dreissenoidea</taxon>
        <taxon>Dreissenidae</taxon>
        <taxon>Dreissena</taxon>
    </lineage>
</organism>
<evidence type="ECO:0000313" key="1">
    <source>
        <dbReference type="EMBL" id="KAH3882979.1"/>
    </source>
</evidence>
<comment type="caution">
    <text evidence="1">The sequence shown here is derived from an EMBL/GenBank/DDBJ whole genome shotgun (WGS) entry which is preliminary data.</text>
</comment>
<evidence type="ECO:0000313" key="2">
    <source>
        <dbReference type="Proteomes" id="UP000828390"/>
    </source>
</evidence>